<gene>
    <name evidence="1" type="ORF">BJ554DRAFT_6429</name>
</gene>
<evidence type="ECO:0000313" key="1">
    <source>
        <dbReference type="EMBL" id="KAG5461386.1"/>
    </source>
</evidence>
<organism evidence="1 2">
    <name type="scientific">Olpidium bornovanus</name>
    <dbReference type="NCBI Taxonomy" id="278681"/>
    <lineage>
        <taxon>Eukaryota</taxon>
        <taxon>Fungi</taxon>
        <taxon>Fungi incertae sedis</taxon>
        <taxon>Olpidiomycota</taxon>
        <taxon>Olpidiomycotina</taxon>
        <taxon>Olpidiomycetes</taxon>
        <taxon>Olpidiales</taxon>
        <taxon>Olpidiaceae</taxon>
        <taxon>Olpidium</taxon>
    </lineage>
</organism>
<accession>A0A8H7ZXZ6</accession>
<protein>
    <submittedName>
        <fullName evidence="1">Uncharacterized protein</fullName>
    </submittedName>
</protein>
<comment type="caution">
    <text evidence="1">The sequence shown here is derived from an EMBL/GenBank/DDBJ whole genome shotgun (WGS) entry which is preliminary data.</text>
</comment>
<evidence type="ECO:0000313" key="2">
    <source>
        <dbReference type="Proteomes" id="UP000673691"/>
    </source>
</evidence>
<dbReference type="Proteomes" id="UP000673691">
    <property type="component" value="Unassembled WGS sequence"/>
</dbReference>
<dbReference type="EMBL" id="JAEFCI010003738">
    <property type="protein sequence ID" value="KAG5461386.1"/>
    <property type="molecule type" value="Genomic_DNA"/>
</dbReference>
<dbReference type="AlphaFoldDB" id="A0A8H7ZXZ6"/>
<sequence>MPAISPEARISSGSSCCFVGAEIDFSPRSESQRPVKYAVAKIVFPNPQIRSSAFLALTNSITALLPGIRNV</sequence>
<proteinExistence type="predicted"/>
<keyword evidence="2" id="KW-1185">Reference proteome</keyword>
<name>A0A8H7ZXZ6_9FUNG</name>
<reference evidence="1 2" key="1">
    <citation type="journal article" name="Sci. Rep.">
        <title>Genome-scale phylogenetic analyses confirm Olpidium as the closest living zoosporic fungus to the non-flagellated, terrestrial fungi.</title>
        <authorList>
            <person name="Chang Y."/>
            <person name="Rochon D."/>
            <person name="Sekimoto S."/>
            <person name="Wang Y."/>
            <person name="Chovatia M."/>
            <person name="Sandor L."/>
            <person name="Salamov A."/>
            <person name="Grigoriev I.V."/>
            <person name="Stajich J.E."/>
            <person name="Spatafora J.W."/>
        </authorList>
    </citation>
    <scope>NUCLEOTIDE SEQUENCE [LARGE SCALE GENOMIC DNA]</scope>
    <source>
        <strain evidence="1">S191</strain>
    </source>
</reference>